<dbReference type="AlphaFoldDB" id="A0A9R1V292"/>
<accession>A0A9R1V292</accession>
<protein>
    <submittedName>
        <fullName evidence="2">Uncharacterized protein</fullName>
    </submittedName>
</protein>
<feature type="chain" id="PRO_5040414953" evidence="1">
    <location>
        <begin position="25"/>
        <end position="82"/>
    </location>
</feature>
<comment type="caution">
    <text evidence="2">The sequence shown here is derived from an EMBL/GenBank/DDBJ whole genome shotgun (WGS) entry which is preliminary data.</text>
</comment>
<reference evidence="2 3" key="1">
    <citation type="journal article" date="2017" name="Nat. Commun.">
        <title>Genome assembly with in vitro proximity ligation data and whole-genome triplication in lettuce.</title>
        <authorList>
            <person name="Reyes-Chin-Wo S."/>
            <person name="Wang Z."/>
            <person name="Yang X."/>
            <person name="Kozik A."/>
            <person name="Arikit S."/>
            <person name="Song C."/>
            <person name="Xia L."/>
            <person name="Froenicke L."/>
            <person name="Lavelle D.O."/>
            <person name="Truco M.J."/>
            <person name="Xia R."/>
            <person name="Zhu S."/>
            <person name="Xu C."/>
            <person name="Xu H."/>
            <person name="Xu X."/>
            <person name="Cox K."/>
            <person name="Korf I."/>
            <person name="Meyers B.C."/>
            <person name="Michelmore R.W."/>
        </authorList>
    </citation>
    <scope>NUCLEOTIDE SEQUENCE [LARGE SCALE GENOMIC DNA]</scope>
    <source>
        <strain evidence="3">cv. Salinas</strain>
        <tissue evidence="2">Seedlings</tissue>
    </source>
</reference>
<dbReference type="Proteomes" id="UP000235145">
    <property type="component" value="Unassembled WGS sequence"/>
</dbReference>
<evidence type="ECO:0000313" key="3">
    <source>
        <dbReference type="Proteomes" id="UP000235145"/>
    </source>
</evidence>
<name>A0A9R1V292_LACSA</name>
<sequence length="82" mass="9429">MTRLENVTLHWLLFSYLIIKHLLTMDNENILKEKTSSGMQGVNNEWCTLLHLLGGYLLSQAHLQSSWGSTEKNVNESISCFF</sequence>
<keyword evidence="3" id="KW-1185">Reference proteome</keyword>
<keyword evidence="1" id="KW-0732">Signal</keyword>
<dbReference type="EMBL" id="NBSK02000007">
    <property type="protein sequence ID" value="KAJ0198410.1"/>
    <property type="molecule type" value="Genomic_DNA"/>
</dbReference>
<evidence type="ECO:0000256" key="1">
    <source>
        <dbReference type="SAM" id="SignalP"/>
    </source>
</evidence>
<evidence type="ECO:0000313" key="2">
    <source>
        <dbReference type="EMBL" id="KAJ0198410.1"/>
    </source>
</evidence>
<feature type="signal peptide" evidence="1">
    <location>
        <begin position="1"/>
        <end position="24"/>
    </location>
</feature>
<gene>
    <name evidence="2" type="ORF">LSAT_V11C700362190</name>
</gene>
<organism evidence="2 3">
    <name type="scientific">Lactuca sativa</name>
    <name type="common">Garden lettuce</name>
    <dbReference type="NCBI Taxonomy" id="4236"/>
    <lineage>
        <taxon>Eukaryota</taxon>
        <taxon>Viridiplantae</taxon>
        <taxon>Streptophyta</taxon>
        <taxon>Embryophyta</taxon>
        <taxon>Tracheophyta</taxon>
        <taxon>Spermatophyta</taxon>
        <taxon>Magnoliopsida</taxon>
        <taxon>eudicotyledons</taxon>
        <taxon>Gunneridae</taxon>
        <taxon>Pentapetalae</taxon>
        <taxon>asterids</taxon>
        <taxon>campanulids</taxon>
        <taxon>Asterales</taxon>
        <taxon>Asteraceae</taxon>
        <taxon>Cichorioideae</taxon>
        <taxon>Cichorieae</taxon>
        <taxon>Lactucinae</taxon>
        <taxon>Lactuca</taxon>
    </lineage>
</organism>
<proteinExistence type="predicted"/>